<keyword evidence="13 16" id="KW-0131">Cell cycle</keyword>
<comment type="cofactor">
    <cofactor evidence="1 16">
        <name>FAD</name>
        <dbReference type="ChEBI" id="CHEBI:57692"/>
    </cofactor>
</comment>
<dbReference type="NCBIfam" id="TIGR00179">
    <property type="entry name" value="murB"/>
    <property type="match status" value="1"/>
</dbReference>
<evidence type="ECO:0000256" key="10">
    <source>
        <dbReference type="ARBA" id="ARBA00022960"/>
    </source>
</evidence>
<dbReference type="Gene3D" id="3.30.465.10">
    <property type="match status" value="1"/>
</dbReference>
<dbReference type="Pfam" id="PF01565">
    <property type="entry name" value="FAD_binding_4"/>
    <property type="match status" value="1"/>
</dbReference>
<dbReference type="InterPro" id="IPR036318">
    <property type="entry name" value="FAD-bd_PCMH-like_sf"/>
</dbReference>
<dbReference type="NCBIfam" id="NF010480">
    <property type="entry name" value="PRK13905.1"/>
    <property type="match status" value="1"/>
</dbReference>
<keyword evidence="10 16" id="KW-0133">Cell shape</keyword>
<dbReference type="InterPro" id="IPR011601">
    <property type="entry name" value="MurB_C"/>
</dbReference>
<evidence type="ECO:0000256" key="8">
    <source>
        <dbReference type="ARBA" id="ARBA00022827"/>
    </source>
</evidence>
<dbReference type="InterPro" id="IPR036635">
    <property type="entry name" value="MurB_C_sf"/>
</dbReference>
<dbReference type="GO" id="GO:0008762">
    <property type="term" value="F:UDP-N-acetylmuramate dehydrogenase activity"/>
    <property type="evidence" value="ECO:0007669"/>
    <property type="project" value="UniProtKB-EC"/>
</dbReference>
<dbReference type="Gene3D" id="3.90.78.10">
    <property type="entry name" value="UDP-N-acetylenolpyruvoylglucosamine reductase, C-terminal domain"/>
    <property type="match status" value="1"/>
</dbReference>
<keyword evidence="7 16" id="KW-0285">Flavoprotein</keyword>
<evidence type="ECO:0000256" key="4">
    <source>
        <dbReference type="ARBA" id="ARBA00004752"/>
    </source>
</evidence>
<evidence type="ECO:0000256" key="16">
    <source>
        <dbReference type="HAMAP-Rule" id="MF_00037"/>
    </source>
</evidence>
<dbReference type="SUPFAM" id="SSF56194">
    <property type="entry name" value="Uridine diphospho-N-Acetylenolpyruvylglucosamine reductase, MurB, C-terminal domain"/>
    <property type="match status" value="1"/>
</dbReference>
<evidence type="ECO:0000256" key="11">
    <source>
        <dbReference type="ARBA" id="ARBA00022984"/>
    </source>
</evidence>
<evidence type="ECO:0000256" key="14">
    <source>
        <dbReference type="ARBA" id="ARBA00023316"/>
    </source>
</evidence>
<dbReference type="EC" id="1.3.1.98" evidence="16"/>
<dbReference type="RefSeq" id="WP_262067411.1">
    <property type="nucleotide sequence ID" value="NZ_JAMXOD010000035.1"/>
</dbReference>
<feature type="active site" evidence="16">
    <location>
        <position position="175"/>
    </location>
</feature>
<evidence type="ECO:0000256" key="5">
    <source>
        <dbReference type="ARBA" id="ARBA00022490"/>
    </source>
</evidence>
<dbReference type="InterPro" id="IPR006094">
    <property type="entry name" value="Oxid_FAD_bind_N"/>
</dbReference>
<dbReference type="EMBL" id="JAMZFW010000035">
    <property type="protein sequence ID" value="MCP1103642.1"/>
    <property type="molecule type" value="Genomic_DNA"/>
</dbReference>
<organism evidence="18 19">
    <name type="scientific">Aequitasia blattaphilus</name>
    <dbReference type="NCBI Taxonomy" id="2949332"/>
    <lineage>
        <taxon>Bacteria</taxon>
        <taxon>Bacillati</taxon>
        <taxon>Bacillota</taxon>
        <taxon>Clostridia</taxon>
        <taxon>Lachnospirales</taxon>
        <taxon>Lachnospiraceae</taxon>
        <taxon>Aequitasia</taxon>
    </lineage>
</organism>
<keyword evidence="5 16" id="KW-0963">Cytoplasm</keyword>
<name>A0ABT1EGS9_9FIRM</name>
<dbReference type="InterPro" id="IPR016166">
    <property type="entry name" value="FAD-bd_PCMH"/>
</dbReference>
<dbReference type="Pfam" id="PF02873">
    <property type="entry name" value="MurB_C"/>
    <property type="match status" value="1"/>
</dbReference>
<comment type="pathway">
    <text evidence="4 16">Cell wall biogenesis; peptidoglycan biosynthesis.</text>
</comment>
<evidence type="ECO:0000256" key="12">
    <source>
        <dbReference type="ARBA" id="ARBA00023002"/>
    </source>
</evidence>
<comment type="function">
    <text evidence="2 16">Cell wall formation.</text>
</comment>
<keyword evidence="11 16" id="KW-0573">Peptidoglycan synthesis</keyword>
<dbReference type="PANTHER" id="PTHR21071">
    <property type="entry name" value="UDP-N-ACETYLENOLPYRUVOYLGLUCOSAMINE REDUCTASE"/>
    <property type="match status" value="1"/>
</dbReference>
<comment type="similarity">
    <text evidence="16">Belongs to the MurB family.</text>
</comment>
<keyword evidence="6 16" id="KW-0132">Cell division</keyword>
<dbReference type="InterPro" id="IPR016169">
    <property type="entry name" value="FAD-bd_PCMH_sub2"/>
</dbReference>
<evidence type="ECO:0000256" key="13">
    <source>
        <dbReference type="ARBA" id="ARBA00023306"/>
    </source>
</evidence>
<proteinExistence type="inferred from homology"/>
<evidence type="ECO:0000256" key="3">
    <source>
        <dbReference type="ARBA" id="ARBA00004496"/>
    </source>
</evidence>
<dbReference type="PANTHER" id="PTHR21071:SF4">
    <property type="entry name" value="UDP-N-ACETYLENOLPYRUVOYLGLUCOSAMINE REDUCTASE"/>
    <property type="match status" value="1"/>
</dbReference>
<dbReference type="Proteomes" id="UP001523566">
    <property type="component" value="Unassembled WGS sequence"/>
</dbReference>
<dbReference type="Gene3D" id="3.30.43.10">
    <property type="entry name" value="Uridine Diphospho-n-acetylenolpyruvylglucosamine Reductase, domain 2"/>
    <property type="match status" value="1"/>
</dbReference>
<protein>
    <recommendedName>
        <fullName evidence="16">UDP-N-acetylenolpyruvoylglucosamine reductase</fullName>
        <ecNumber evidence="16">1.3.1.98</ecNumber>
    </recommendedName>
    <alternativeName>
        <fullName evidence="16">UDP-N-acetylmuramate dehydrogenase</fullName>
    </alternativeName>
</protein>
<comment type="catalytic activity">
    <reaction evidence="15 16">
        <text>UDP-N-acetyl-alpha-D-muramate + NADP(+) = UDP-N-acetyl-3-O-(1-carboxyvinyl)-alpha-D-glucosamine + NADPH + H(+)</text>
        <dbReference type="Rhea" id="RHEA:12248"/>
        <dbReference type="ChEBI" id="CHEBI:15378"/>
        <dbReference type="ChEBI" id="CHEBI:57783"/>
        <dbReference type="ChEBI" id="CHEBI:58349"/>
        <dbReference type="ChEBI" id="CHEBI:68483"/>
        <dbReference type="ChEBI" id="CHEBI:70757"/>
        <dbReference type="EC" id="1.3.1.98"/>
    </reaction>
</comment>
<feature type="active site" evidence="16">
    <location>
        <position position="295"/>
    </location>
</feature>
<sequence length="303" mass="33207">MKKIEERFLEVLSRENVLINEDMKNHTTFQVGGPADYYLCPTNIEDLKRVLSICKEENLPYYVLGNGSNLLVGDKGYRGVIIETHENLNKIQIEGTQIRAMAGAGLSKVANRALSEGLTGMEFASGIPGSIGGACVMNAGAYGGEMKDILCQVLVLTPEGEVVEIKKEDMELGYRTSLFAKKHLIVLEATLCLEKGNSEEIKERMDSLTEQRTTKQPLEYPSAGSTFKRPEGYFAGKLIQDAGLSGKRIGGAMVSEKHNGFVINAGGATTKDITDLMDFIIKTVKEKHGVILEPEVKRLGEFI</sequence>
<feature type="active site" description="Proton donor" evidence="16">
    <location>
        <position position="225"/>
    </location>
</feature>
<keyword evidence="9 16" id="KW-0521">NADP</keyword>
<dbReference type="HAMAP" id="MF_00037">
    <property type="entry name" value="MurB"/>
    <property type="match status" value="1"/>
</dbReference>
<evidence type="ECO:0000256" key="1">
    <source>
        <dbReference type="ARBA" id="ARBA00001974"/>
    </source>
</evidence>
<dbReference type="InterPro" id="IPR016167">
    <property type="entry name" value="FAD-bd_PCMH_sub1"/>
</dbReference>
<keyword evidence="19" id="KW-1185">Reference proteome</keyword>
<comment type="subcellular location">
    <subcellularLocation>
        <location evidence="3 16">Cytoplasm</location>
    </subcellularLocation>
</comment>
<evidence type="ECO:0000256" key="9">
    <source>
        <dbReference type="ARBA" id="ARBA00022857"/>
    </source>
</evidence>
<evidence type="ECO:0000259" key="17">
    <source>
        <dbReference type="PROSITE" id="PS51387"/>
    </source>
</evidence>
<evidence type="ECO:0000256" key="15">
    <source>
        <dbReference type="ARBA" id="ARBA00048914"/>
    </source>
</evidence>
<gene>
    <name evidence="16 18" type="primary">murB</name>
    <name evidence="18" type="ORF">NK125_14670</name>
</gene>
<evidence type="ECO:0000256" key="6">
    <source>
        <dbReference type="ARBA" id="ARBA00022618"/>
    </source>
</evidence>
<evidence type="ECO:0000256" key="7">
    <source>
        <dbReference type="ARBA" id="ARBA00022630"/>
    </source>
</evidence>
<keyword evidence="14 16" id="KW-0961">Cell wall biogenesis/degradation</keyword>
<keyword evidence="8 16" id="KW-0274">FAD</keyword>
<feature type="domain" description="FAD-binding PCMH-type" evidence="17">
    <location>
        <begin position="30"/>
        <end position="196"/>
    </location>
</feature>
<reference evidence="18 19" key="1">
    <citation type="journal article" date="2022" name="Genome Biol. Evol.">
        <title>Host diet, physiology and behaviors set the stage for Lachnospiraceae cladogenesis.</title>
        <authorList>
            <person name="Vera-Ponce De Leon A."/>
            <person name="Schneider M."/>
            <person name="Jahnes B.C."/>
            <person name="Sadowski V."/>
            <person name="Camuy-Velez L.A."/>
            <person name="Duan J."/>
            <person name="Sabree Z.L."/>
        </authorList>
    </citation>
    <scope>NUCLEOTIDE SEQUENCE [LARGE SCALE GENOMIC DNA]</scope>
    <source>
        <strain evidence="18 19">PAL113</strain>
    </source>
</reference>
<dbReference type="SUPFAM" id="SSF56176">
    <property type="entry name" value="FAD-binding/transporter-associated domain-like"/>
    <property type="match status" value="1"/>
</dbReference>
<accession>A0ABT1EGS9</accession>
<dbReference type="PROSITE" id="PS51387">
    <property type="entry name" value="FAD_PCMH"/>
    <property type="match status" value="1"/>
</dbReference>
<dbReference type="InterPro" id="IPR003170">
    <property type="entry name" value="MurB"/>
</dbReference>
<keyword evidence="12 16" id="KW-0560">Oxidoreductase</keyword>
<evidence type="ECO:0000313" key="19">
    <source>
        <dbReference type="Proteomes" id="UP001523566"/>
    </source>
</evidence>
<evidence type="ECO:0000256" key="2">
    <source>
        <dbReference type="ARBA" id="ARBA00003921"/>
    </source>
</evidence>
<evidence type="ECO:0000313" key="18">
    <source>
        <dbReference type="EMBL" id="MCP1103642.1"/>
    </source>
</evidence>
<comment type="caution">
    <text evidence="18">The sequence shown here is derived from an EMBL/GenBank/DDBJ whole genome shotgun (WGS) entry which is preliminary data.</text>
</comment>